<protein>
    <recommendedName>
        <fullName evidence="5">Thioesterase/thiol ester dehydrase-isomerase</fullName>
    </recommendedName>
</protein>
<dbReference type="Proteomes" id="UP000095009">
    <property type="component" value="Unassembled WGS sequence"/>
</dbReference>
<evidence type="ECO:0000256" key="1">
    <source>
        <dbReference type="ARBA" id="ARBA00038476"/>
    </source>
</evidence>
<dbReference type="SUPFAM" id="SSF54637">
    <property type="entry name" value="Thioesterase/thiol ester dehydrase-isomerase"/>
    <property type="match status" value="1"/>
</dbReference>
<dbReference type="InterPro" id="IPR029069">
    <property type="entry name" value="HotDog_dom_sf"/>
</dbReference>
<organism evidence="3 4">
    <name type="scientific">Nadsonia fulvescens var. elongata DSM 6958</name>
    <dbReference type="NCBI Taxonomy" id="857566"/>
    <lineage>
        <taxon>Eukaryota</taxon>
        <taxon>Fungi</taxon>
        <taxon>Dikarya</taxon>
        <taxon>Ascomycota</taxon>
        <taxon>Saccharomycotina</taxon>
        <taxon>Dipodascomycetes</taxon>
        <taxon>Dipodascales</taxon>
        <taxon>Dipodascales incertae sedis</taxon>
        <taxon>Nadsonia</taxon>
    </lineage>
</organism>
<comment type="similarity">
    <text evidence="1">Belongs to the lcsJ thioesterase family.</text>
</comment>
<dbReference type="OrthoDB" id="265761at2759"/>
<evidence type="ECO:0000313" key="4">
    <source>
        <dbReference type="Proteomes" id="UP000095009"/>
    </source>
</evidence>
<gene>
    <name evidence="3" type="ORF">NADFUDRAFT_72162</name>
</gene>
<dbReference type="CDD" id="cd00586">
    <property type="entry name" value="4HBT"/>
    <property type="match status" value="1"/>
</dbReference>
<dbReference type="PANTHER" id="PTHR12475:SF4">
    <property type="entry name" value="PROTEIN THEM6"/>
    <property type="match status" value="1"/>
</dbReference>
<proteinExistence type="inferred from homology"/>
<dbReference type="AlphaFoldDB" id="A0A1E3PDB4"/>
<evidence type="ECO:0008006" key="5">
    <source>
        <dbReference type="Google" id="ProtNLM"/>
    </source>
</evidence>
<feature type="chain" id="PRO_5009133789" description="Thioesterase/thiol ester dehydrase-isomerase" evidence="2">
    <location>
        <begin position="22"/>
        <end position="221"/>
    </location>
</feature>
<reference evidence="3 4" key="1">
    <citation type="journal article" date="2016" name="Proc. Natl. Acad. Sci. U.S.A.">
        <title>Comparative genomics of biotechnologically important yeasts.</title>
        <authorList>
            <person name="Riley R."/>
            <person name="Haridas S."/>
            <person name="Wolfe K.H."/>
            <person name="Lopes M.R."/>
            <person name="Hittinger C.T."/>
            <person name="Goeker M."/>
            <person name="Salamov A.A."/>
            <person name="Wisecaver J.H."/>
            <person name="Long T.M."/>
            <person name="Calvey C.H."/>
            <person name="Aerts A.L."/>
            <person name="Barry K.W."/>
            <person name="Choi C."/>
            <person name="Clum A."/>
            <person name="Coughlan A.Y."/>
            <person name="Deshpande S."/>
            <person name="Douglass A.P."/>
            <person name="Hanson S.J."/>
            <person name="Klenk H.-P."/>
            <person name="LaButti K.M."/>
            <person name="Lapidus A."/>
            <person name="Lindquist E.A."/>
            <person name="Lipzen A.M."/>
            <person name="Meier-Kolthoff J.P."/>
            <person name="Ohm R.A."/>
            <person name="Otillar R.P."/>
            <person name="Pangilinan J.L."/>
            <person name="Peng Y."/>
            <person name="Rokas A."/>
            <person name="Rosa C.A."/>
            <person name="Scheuner C."/>
            <person name="Sibirny A.A."/>
            <person name="Slot J.C."/>
            <person name="Stielow J.B."/>
            <person name="Sun H."/>
            <person name="Kurtzman C.P."/>
            <person name="Blackwell M."/>
            <person name="Grigoriev I.V."/>
            <person name="Jeffries T.W."/>
        </authorList>
    </citation>
    <scope>NUCLEOTIDE SEQUENCE [LARGE SCALE GENOMIC DNA]</scope>
    <source>
        <strain evidence="3 4">DSM 6958</strain>
    </source>
</reference>
<dbReference type="InterPro" id="IPR051490">
    <property type="entry name" value="THEM6_lcsJ_thioesterase"/>
</dbReference>
<evidence type="ECO:0000313" key="3">
    <source>
        <dbReference type="EMBL" id="ODQ63413.1"/>
    </source>
</evidence>
<accession>A0A1E3PDB4</accession>
<dbReference type="PANTHER" id="PTHR12475">
    <property type="match status" value="1"/>
</dbReference>
<name>A0A1E3PDB4_9ASCO</name>
<dbReference type="EMBL" id="KV454415">
    <property type="protein sequence ID" value="ODQ63413.1"/>
    <property type="molecule type" value="Genomic_DNA"/>
</dbReference>
<dbReference type="Gene3D" id="3.10.129.10">
    <property type="entry name" value="Hotdog Thioesterase"/>
    <property type="match status" value="1"/>
</dbReference>
<keyword evidence="2" id="KW-0732">Signal</keyword>
<keyword evidence="4" id="KW-1185">Reference proteome</keyword>
<feature type="signal peptide" evidence="2">
    <location>
        <begin position="1"/>
        <end position="21"/>
    </location>
</feature>
<dbReference type="Pfam" id="PF13279">
    <property type="entry name" value="4HBT_2"/>
    <property type="match status" value="1"/>
</dbReference>
<sequence>MSKSAIALILAFAVANPKSLPFSWTVRFYYHLIRHTMPFVPAFLRPAPAPTPFTTRTMATFCEPLECDFNGHKSNSTYFTDLDIARSDLMIWVFQKFLIKSLKTKGWSRGMPYIPVASVQTAFKRQIDPLQSYRVKSRIIGWDDKWILVLSKFVVGKGETEKVAAVSLTKYVIKVGRKTVKPQDALDDCGLWTEQVDKQARSDFALAERLLEMDKLDEMDV</sequence>
<evidence type="ECO:0000256" key="2">
    <source>
        <dbReference type="SAM" id="SignalP"/>
    </source>
</evidence>